<dbReference type="GO" id="GO:0008641">
    <property type="term" value="F:ubiquitin-like modifier activating enzyme activity"/>
    <property type="evidence" value="ECO:0007669"/>
    <property type="project" value="InterPro"/>
</dbReference>
<dbReference type="InterPro" id="IPR000594">
    <property type="entry name" value="ThiF_NAD_FAD-bd"/>
</dbReference>
<dbReference type="InterPro" id="IPR035985">
    <property type="entry name" value="Ubiquitin-activating_enz"/>
</dbReference>
<dbReference type="GO" id="GO:0008146">
    <property type="term" value="F:sulfotransferase activity"/>
    <property type="evidence" value="ECO:0007669"/>
    <property type="project" value="TreeGrafter"/>
</dbReference>
<sequence length="315" mass="32411">MTLSAIGPEGQARLGRAHVLVVGAGGLGSHVLLALAGAGIGRLTIVDHDRVEITNLHRQPLYRMGDIGRPKAEAARDALALYNPEVSVTARSERLRPGNAAPLVASADIVVDAADSLAVTYILSDACRAATKPFVTASVLEQRGYAGAFCGGAPSYRAVFPDMPSTVGSCAANGVLGSAVGVIGSLEAHLALGIALGASPSPLGRLISIDLATFKLGGFRFDGTPEPAGNAIAFIEPSDVTPDDVVVELRDDAEAPEPALPQAVRLDPASVAEGFTPPAGRRVVFCCRSGIRAHRAARLLERREARPLAVIAAGP</sequence>
<dbReference type="Pfam" id="PF00899">
    <property type="entry name" value="ThiF"/>
    <property type="match status" value="1"/>
</dbReference>
<dbReference type="EMBL" id="VWNA01000003">
    <property type="protein sequence ID" value="MQT15145.1"/>
    <property type="molecule type" value="Genomic_DNA"/>
</dbReference>
<dbReference type="CDD" id="cd00158">
    <property type="entry name" value="RHOD"/>
    <property type="match status" value="1"/>
</dbReference>
<name>A0A6A7Y8U1_9HYPH</name>
<dbReference type="PROSITE" id="PS50206">
    <property type="entry name" value="RHODANESE_3"/>
    <property type="match status" value="1"/>
</dbReference>
<evidence type="ECO:0000313" key="3">
    <source>
        <dbReference type="Proteomes" id="UP000332515"/>
    </source>
</evidence>
<dbReference type="AlphaFoldDB" id="A0A6A7Y8U1"/>
<evidence type="ECO:0000313" key="2">
    <source>
        <dbReference type="EMBL" id="MQT15145.1"/>
    </source>
</evidence>
<dbReference type="SUPFAM" id="SSF52821">
    <property type="entry name" value="Rhodanese/Cell cycle control phosphatase"/>
    <property type="match status" value="1"/>
</dbReference>
<dbReference type="Proteomes" id="UP000332515">
    <property type="component" value="Unassembled WGS sequence"/>
</dbReference>
<feature type="domain" description="Rhodanese" evidence="1">
    <location>
        <begin position="240"/>
        <end position="303"/>
    </location>
</feature>
<dbReference type="CDD" id="cd00757">
    <property type="entry name" value="ThiF_MoeB_HesA_family"/>
    <property type="match status" value="1"/>
</dbReference>
<comment type="caution">
    <text evidence="2">The sequence shown here is derived from an EMBL/GenBank/DDBJ whole genome shotgun (WGS) entry which is preliminary data.</text>
</comment>
<proteinExistence type="predicted"/>
<dbReference type="GO" id="GO:0016779">
    <property type="term" value="F:nucleotidyltransferase activity"/>
    <property type="evidence" value="ECO:0007669"/>
    <property type="project" value="TreeGrafter"/>
</dbReference>
<dbReference type="PANTHER" id="PTHR10953">
    <property type="entry name" value="UBIQUITIN-ACTIVATING ENZYME E1"/>
    <property type="match status" value="1"/>
</dbReference>
<dbReference type="InterPro" id="IPR045886">
    <property type="entry name" value="ThiF/MoeB/HesA"/>
</dbReference>
<reference evidence="2 3" key="1">
    <citation type="submission" date="2019-09" db="EMBL/GenBank/DDBJ databases">
        <title>Segnochrobactrum spirostomi gen. nov., sp. nov., isolated from the ciliate Spirostomum cf. yagiui and description of a novel family, Segnochrobactraceae fam. nov. within the order Rhizobiales of the class Alphaproteobacteria.</title>
        <authorList>
            <person name="Akter S."/>
            <person name="Shazib S.U.A."/>
            <person name="Shin M.K."/>
        </authorList>
    </citation>
    <scope>NUCLEOTIDE SEQUENCE [LARGE SCALE GENOMIC DNA]</scope>
    <source>
        <strain evidence="2 3">Sp-1</strain>
    </source>
</reference>
<dbReference type="PANTHER" id="PTHR10953:SF102">
    <property type="entry name" value="ADENYLYLTRANSFERASE AND SULFURTRANSFERASE MOCS3"/>
    <property type="match status" value="1"/>
</dbReference>
<dbReference type="SUPFAM" id="SSF69572">
    <property type="entry name" value="Activating enzymes of the ubiquitin-like proteins"/>
    <property type="match status" value="1"/>
</dbReference>
<dbReference type="GO" id="GO:0004792">
    <property type="term" value="F:thiosulfate-cyanide sulfurtransferase activity"/>
    <property type="evidence" value="ECO:0007669"/>
    <property type="project" value="TreeGrafter"/>
</dbReference>
<dbReference type="Gene3D" id="3.40.250.10">
    <property type="entry name" value="Rhodanese-like domain"/>
    <property type="match status" value="1"/>
</dbReference>
<dbReference type="GO" id="GO:0005829">
    <property type="term" value="C:cytosol"/>
    <property type="evidence" value="ECO:0007669"/>
    <property type="project" value="TreeGrafter"/>
</dbReference>
<organism evidence="2 3">
    <name type="scientific">Segnochrobactrum spirostomi</name>
    <dbReference type="NCBI Taxonomy" id="2608987"/>
    <lineage>
        <taxon>Bacteria</taxon>
        <taxon>Pseudomonadati</taxon>
        <taxon>Pseudomonadota</taxon>
        <taxon>Alphaproteobacteria</taxon>
        <taxon>Hyphomicrobiales</taxon>
        <taxon>Segnochrobactraceae</taxon>
        <taxon>Segnochrobactrum</taxon>
    </lineage>
</organism>
<keyword evidence="3" id="KW-1185">Reference proteome</keyword>
<dbReference type="InterPro" id="IPR001763">
    <property type="entry name" value="Rhodanese-like_dom"/>
</dbReference>
<dbReference type="Gene3D" id="3.40.50.720">
    <property type="entry name" value="NAD(P)-binding Rossmann-like Domain"/>
    <property type="match status" value="1"/>
</dbReference>
<gene>
    <name evidence="2" type="ORF">F0357_21290</name>
</gene>
<evidence type="ECO:0000259" key="1">
    <source>
        <dbReference type="PROSITE" id="PS50206"/>
    </source>
</evidence>
<accession>A0A6A7Y8U1</accession>
<dbReference type="InterPro" id="IPR036873">
    <property type="entry name" value="Rhodanese-like_dom_sf"/>
</dbReference>
<protein>
    <submittedName>
        <fullName evidence="2">HesA/MoeB/ThiF family protein</fullName>
    </submittedName>
</protein>